<dbReference type="Proteomes" id="UP001140453">
    <property type="component" value="Unassembled WGS sequence"/>
</dbReference>
<sequence>MTLPCHSFPASRLPLQIQVNVDGKRRKTDGGKPIDLSACELLDLVQYQCKVEHPKQRDSPIRCWPVQRWFRRCQDKKGSFMVETTAWEGTHAATNTTTATIPSPDPNMPTHWHDANKTDYYAEGEL</sequence>
<gene>
    <name evidence="2" type="ORF">N0V93_000570</name>
</gene>
<dbReference type="AlphaFoldDB" id="A0A9W9D1V8"/>
<reference evidence="2" key="1">
    <citation type="submission" date="2022-10" db="EMBL/GenBank/DDBJ databases">
        <title>Tapping the CABI collections for fungal endophytes: first genome assemblies for Collariella, Neodidymelliopsis, Ascochyta clinopodiicola, Didymella pomorum, Didymosphaeria variabile, Neocosmospora piperis and Neocucurbitaria cava.</title>
        <authorList>
            <person name="Hill R."/>
        </authorList>
    </citation>
    <scope>NUCLEOTIDE SEQUENCE</scope>
    <source>
        <strain evidence="2">IMI 355082</strain>
    </source>
</reference>
<organism evidence="2 3">
    <name type="scientific">Gnomoniopsis smithogilvyi</name>
    <dbReference type="NCBI Taxonomy" id="1191159"/>
    <lineage>
        <taxon>Eukaryota</taxon>
        <taxon>Fungi</taxon>
        <taxon>Dikarya</taxon>
        <taxon>Ascomycota</taxon>
        <taxon>Pezizomycotina</taxon>
        <taxon>Sordariomycetes</taxon>
        <taxon>Sordariomycetidae</taxon>
        <taxon>Diaporthales</taxon>
        <taxon>Gnomoniaceae</taxon>
        <taxon>Gnomoniopsis</taxon>
    </lineage>
</organism>
<comment type="caution">
    <text evidence="2">The sequence shown here is derived from an EMBL/GenBank/DDBJ whole genome shotgun (WGS) entry which is preliminary data.</text>
</comment>
<accession>A0A9W9D1V8</accession>
<dbReference type="OrthoDB" id="3983163at2759"/>
<protein>
    <submittedName>
        <fullName evidence="2">Uncharacterized protein</fullName>
    </submittedName>
</protein>
<feature type="region of interest" description="Disordered" evidence="1">
    <location>
        <begin position="96"/>
        <end position="117"/>
    </location>
</feature>
<evidence type="ECO:0000313" key="2">
    <source>
        <dbReference type="EMBL" id="KAJ4396351.1"/>
    </source>
</evidence>
<evidence type="ECO:0000256" key="1">
    <source>
        <dbReference type="SAM" id="MobiDB-lite"/>
    </source>
</evidence>
<dbReference type="InterPro" id="IPR024645">
    <property type="entry name" value="Mitochondr_Som1"/>
</dbReference>
<proteinExistence type="predicted"/>
<dbReference type="GO" id="GO:0042720">
    <property type="term" value="C:mitochondrial inner membrane peptidase complex"/>
    <property type="evidence" value="ECO:0007669"/>
    <property type="project" value="InterPro"/>
</dbReference>
<dbReference type="EMBL" id="JAPEVB010000001">
    <property type="protein sequence ID" value="KAJ4396351.1"/>
    <property type="molecule type" value="Genomic_DNA"/>
</dbReference>
<keyword evidence="3" id="KW-1185">Reference proteome</keyword>
<name>A0A9W9D1V8_9PEZI</name>
<evidence type="ECO:0000313" key="3">
    <source>
        <dbReference type="Proteomes" id="UP001140453"/>
    </source>
</evidence>
<dbReference type="Pfam" id="PF11093">
    <property type="entry name" value="Mitochondr_Som1"/>
    <property type="match status" value="1"/>
</dbReference>